<dbReference type="Gene3D" id="3.10.450.50">
    <property type="match status" value="1"/>
</dbReference>
<reference evidence="2" key="1">
    <citation type="submission" date="2020-04" db="EMBL/GenBank/DDBJ databases">
        <title>Genome Assembly and Annotation of Botryosphaeria dothidea sdau 11-99, a Latent Pathogen of Apple Fruit Ring Rot in China.</title>
        <authorList>
            <person name="Yu C."/>
            <person name="Diao Y."/>
            <person name="Lu Q."/>
            <person name="Zhao J."/>
            <person name="Cui S."/>
            <person name="Peng C."/>
            <person name="He B."/>
            <person name="Liu H."/>
        </authorList>
    </citation>
    <scope>NUCLEOTIDE SEQUENCE [LARGE SCALE GENOMIC DNA]</scope>
    <source>
        <strain evidence="2">Sdau11-99</strain>
    </source>
</reference>
<dbReference type="EMBL" id="WWBZ02000033">
    <property type="protein sequence ID" value="KAF4307264.1"/>
    <property type="molecule type" value="Genomic_DNA"/>
</dbReference>
<proteinExistence type="predicted"/>
<evidence type="ECO:0000259" key="1">
    <source>
        <dbReference type="Pfam" id="PF12680"/>
    </source>
</evidence>
<dbReference type="OrthoDB" id="5370186at2759"/>
<dbReference type="SUPFAM" id="SSF54427">
    <property type="entry name" value="NTF2-like"/>
    <property type="match status" value="1"/>
</dbReference>
<dbReference type="InterPro" id="IPR037401">
    <property type="entry name" value="SnoaL-like"/>
</dbReference>
<name>A0A8H4IVT1_9PEZI</name>
<dbReference type="AlphaFoldDB" id="A0A8H4IVT1"/>
<feature type="domain" description="SnoaL-like" evidence="1">
    <location>
        <begin position="22"/>
        <end position="124"/>
    </location>
</feature>
<sequence>MGADTSSAAAAPSYGTLEAKFRDYLAAWNSHDMDEYLKYWADDFHFHLPACPPVQGKEAVRKLLSSGLGVYRETLHPTFLSFGDRKVALEAKGHIEMLQDLPFPFPFDGKTYKKGDKFVYPIISVHYEYDDDLLIKTFRSFGQVLTPGPGEGVKQEVLPGFDPIPETTITAVAQI</sequence>
<comment type="caution">
    <text evidence="2">The sequence shown here is derived from an EMBL/GenBank/DDBJ whole genome shotgun (WGS) entry which is preliminary data.</text>
</comment>
<dbReference type="Pfam" id="PF12680">
    <property type="entry name" value="SnoaL_2"/>
    <property type="match status" value="1"/>
</dbReference>
<dbReference type="InterPro" id="IPR032710">
    <property type="entry name" value="NTF2-like_dom_sf"/>
</dbReference>
<protein>
    <recommendedName>
        <fullName evidence="1">SnoaL-like domain-containing protein</fullName>
    </recommendedName>
</protein>
<accession>A0A8H4IVT1</accession>
<evidence type="ECO:0000313" key="2">
    <source>
        <dbReference type="EMBL" id="KAF4307264.1"/>
    </source>
</evidence>
<dbReference type="Proteomes" id="UP000572817">
    <property type="component" value="Unassembled WGS sequence"/>
</dbReference>
<evidence type="ECO:0000313" key="3">
    <source>
        <dbReference type="Proteomes" id="UP000572817"/>
    </source>
</evidence>
<gene>
    <name evidence="2" type="ORF">GTA08_BOTSDO04867</name>
</gene>
<organism evidence="2 3">
    <name type="scientific">Botryosphaeria dothidea</name>
    <dbReference type="NCBI Taxonomy" id="55169"/>
    <lineage>
        <taxon>Eukaryota</taxon>
        <taxon>Fungi</taxon>
        <taxon>Dikarya</taxon>
        <taxon>Ascomycota</taxon>
        <taxon>Pezizomycotina</taxon>
        <taxon>Dothideomycetes</taxon>
        <taxon>Dothideomycetes incertae sedis</taxon>
        <taxon>Botryosphaeriales</taxon>
        <taxon>Botryosphaeriaceae</taxon>
        <taxon>Botryosphaeria</taxon>
    </lineage>
</organism>
<keyword evidence="3" id="KW-1185">Reference proteome</keyword>